<protein>
    <submittedName>
        <fullName evidence="2">Tat pathway signal sequence</fullName>
    </submittedName>
</protein>
<dbReference type="EMBL" id="WIGO01000277">
    <property type="protein sequence ID" value="KAF6820096.1"/>
    <property type="molecule type" value="Genomic_DNA"/>
</dbReference>
<keyword evidence="1" id="KW-0175">Coiled coil</keyword>
<sequence>MRQDMEDAQREASRGFTPFIISWMIAGYEECLQIGGKNSVSRMQYAIESHVRRNRASMFDSAASAMKAVIDRAEDDVHQLQNETIRSINELMKNDYTLALASREDSVRRVEEGFKNRVAVVLKKAERLLN</sequence>
<keyword evidence="3" id="KW-1185">Reference proteome</keyword>
<reference evidence="2" key="1">
    <citation type="journal article" date="2020" name="Phytopathology">
        <title>Genome Sequence Resources of Colletotrichum truncatum, C. plurivorum, C. musicola, and C. sojae: Four Species Pathogenic to Soybean (Glycine max).</title>
        <authorList>
            <person name="Rogerio F."/>
            <person name="Boufleur T.R."/>
            <person name="Ciampi-Guillardi M."/>
            <person name="Sukno S.A."/>
            <person name="Thon M.R."/>
            <person name="Massola Junior N.S."/>
            <person name="Baroncelli R."/>
        </authorList>
    </citation>
    <scope>NUCLEOTIDE SEQUENCE</scope>
    <source>
        <strain evidence="2">LFN00145</strain>
    </source>
</reference>
<organism evidence="2 3">
    <name type="scientific">Colletotrichum plurivorum</name>
    <dbReference type="NCBI Taxonomy" id="2175906"/>
    <lineage>
        <taxon>Eukaryota</taxon>
        <taxon>Fungi</taxon>
        <taxon>Dikarya</taxon>
        <taxon>Ascomycota</taxon>
        <taxon>Pezizomycotina</taxon>
        <taxon>Sordariomycetes</taxon>
        <taxon>Hypocreomycetidae</taxon>
        <taxon>Glomerellales</taxon>
        <taxon>Glomerellaceae</taxon>
        <taxon>Colletotrichum</taxon>
        <taxon>Colletotrichum orchidearum species complex</taxon>
    </lineage>
</organism>
<name>A0A8H6N5C5_9PEZI</name>
<dbReference type="Proteomes" id="UP000654918">
    <property type="component" value="Unassembled WGS sequence"/>
</dbReference>
<evidence type="ECO:0000313" key="3">
    <source>
        <dbReference type="Proteomes" id="UP000654918"/>
    </source>
</evidence>
<gene>
    <name evidence="2" type="ORF">CPLU01_12870</name>
</gene>
<feature type="coiled-coil region" evidence="1">
    <location>
        <begin position="63"/>
        <end position="90"/>
    </location>
</feature>
<accession>A0A8H6N5C5</accession>
<dbReference type="PANTHER" id="PTHR36681:SF3">
    <property type="entry name" value="NUCLEAR GTPASE, GERMINAL CENTER-ASSOCIATED, TANDEM DUPLICATE 3"/>
    <property type="match status" value="1"/>
</dbReference>
<evidence type="ECO:0000256" key="1">
    <source>
        <dbReference type="SAM" id="Coils"/>
    </source>
</evidence>
<evidence type="ECO:0000313" key="2">
    <source>
        <dbReference type="EMBL" id="KAF6820096.1"/>
    </source>
</evidence>
<proteinExistence type="predicted"/>
<comment type="caution">
    <text evidence="2">The sequence shown here is derived from an EMBL/GenBank/DDBJ whole genome shotgun (WGS) entry which is preliminary data.</text>
</comment>
<dbReference type="AlphaFoldDB" id="A0A8H6N5C5"/>
<dbReference type="PANTHER" id="PTHR36681">
    <property type="entry name" value="NUCLEAR GTPASE, GERMINAL CENTER-ASSOCIATED, TANDEM DUPLICATE 3"/>
    <property type="match status" value="1"/>
</dbReference>